<name>A0A409VDY4_9AGAR</name>
<dbReference type="InterPro" id="IPR001810">
    <property type="entry name" value="F-box_dom"/>
</dbReference>
<protein>
    <recommendedName>
        <fullName evidence="1">F-box domain-containing protein</fullName>
    </recommendedName>
</protein>
<keyword evidence="3" id="KW-1185">Reference proteome</keyword>
<reference evidence="2 3" key="1">
    <citation type="journal article" date="2018" name="Evol. Lett.">
        <title>Horizontal gene cluster transfer increased hallucinogenic mushroom diversity.</title>
        <authorList>
            <person name="Reynolds H.T."/>
            <person name="Vijayakumar V."/>
            <person name="Gluck-Thaler E."/>
            <person name="Korotkin H.B."/>
            <person name="Matheny P.B."/>
            <person name="Slot J.C."/>
        </authorList>
    </citation>
    <scope>NUCLEOTIDE SEQUENCE [LARGE SCALE GENOMIC DNA]</scope>
    <source>
        <strain evidence="2 3">2629</strain>
    </source>
</reference>
<evidence type="ECO:0000313" key="3">
    <source>
        <dbReference type="Proteomes" id="UP000284842"/>
    </source>
</evidence>
<dbReference type="PROSITE" id="PS50181">
    <property type="entry name" value="FBOX"/>
    <property type="match status" value="1"/>
</dbReference>
<evidence type="ECO:0000313" key="2">
    <source>
        <dbReference type="EMBL" id="PPQ63580.1"/>
    </source>
</evidence>
<dbReference type="EMBL" id="NHTK01006118">
    <property type="protein sequence ID" value="PPQ63580.1"/>
    <property type="molecule type" value="Genomic_DNA"/>
</dbReference>
<gene>
    <name evidence="2" type="ORF">CVT24_004877</name>
</gene>
<dbReference type="OrthoDB" id="10415863at2759"/>
<organism evidence="2 3">
    <name type="scientific">Panaeolus cyanescens</name>
    <dbReference type="NCBI Taxonomy" id="181874"/>
    <lineage>
        <taxon>Eukaryota</taxon>
        <taxon>Fungi</taxon>
        <taxon>Dikarya</taxon>
        <taxon>Basidiomycota</taxon>
        <taxon>Agaricomycotina</taxon>
        <taxon>Agaricomycetes</taxon>
        <taxon>Agaricomycetidae</taxon>
        <taxon>Agaricales</taxon>
        <taxon>Agaricineae</taxon>
        <taxon>Galeropsidaceae</taxon>
        <taxon>Panaeolus</taxon>
    </lineage>
</organism>
<sequence length="484" mass="56011">MADLMANFPYELVLEVSHYLGYSDVQSLRAVCRRVSKILEPFALSRMTLDLYNANQDQCFNFPIDKYRAYSDPTTRGAEHVRHLTINGLCVDFAAPQCSYESETGCDEQLLRLHRPHEHKEVVYRRLKLFYEVIDKLFVSPTFMNLQTVTWKFPPCKMHSKDRDPWQGECCNTLHQLMPLLLRERETPLRRLELVAVDSGTLPRFTSFPICKELYIRGMPTYRPSAREILVYTNWIQESILEAKHLESLDWDFQINDKCADYLFPDEEHDDNTLAFPIRHKTLSLTHWGGRLDSTILGHFRHMRALHINCDDIALGHTSPTQCERSLAPLWLQLVEEQIFVQELRVNLNQLGDSFVNYLASYPAPTLKNLQLRCRPKGAYAHLDTIPERFYKKAWPAIAHGLEDFTMEINEINNWCFGVLPETATMFKNCRVLENVAIMMQPSDDIEKIVREAFAGLSQLSSVQVRIPTTQDGKAVVVVEEIAL</sequence>
<dbReference type="InParanoid" id="A0A409VDY4"/>
<feature type="domain" description="F-box" evidence="1">
    <location>
        <begin position="2"/>
        <end position="51"/>
    </location>
</feature>
<dbReference type="AlphaFoldDB" id="A0A409VDY4"/>
<accession>A0A409VDY4</accession>
<evidence type="ECO:0000259" key="1">
    <source>
        <dbReference type="PROSITE" id="PS50181"/>
    </source>
</evidence>
<proteinExistence type="predicted"/>
<dbReference type="Proteomes" id="UP000284842">
    <property type="component" value="Unassembled WGS sequence"/>
</dbReference>
<comment type="caution">
    <text evidence="2">The sequence shown here is derived from an EMBL/GenBank/DDBJ whole genome shotgun (WGS) entry which is preliminary data.</text>
</comment>